<feature type="region of interest" description="Disordered" evidence="2">
    <location>
        <begin position="22"/>
        <end position="69"/>
    </location>
</feature>
<gene>
    <name evidence="4" type="ORF">Pan241w_34860</name>
</gene>
<evidence type="ECO:0000256" key="1">
    <source>
        <dbReference type="SAM" id="Coils"/>
    </source>
</evidence>
<feature type="chain" id="PRO_5021894290" description="NolW-like domain-containing protein" evidence="3">
    <location>
        <begin position="22"/>
        <end position="512"/>
    </location>
</feature>
<dbReference type="OrthoDB" id="208996at2"/>
<feature type="signal peptide" evidence="3">
    <location>
        <begin position="1"/>
        <end position="21"/>
    </location>
</feature>
<dbReference type="AlphaFoldDB" id="A0A517RHN1"/>
<dbReference type="KEGG" id="gaz:Pan241w_34860"/>
<proteinExistence type="predicted"/>
<keyword evidence="5" id="KW-1185">Reference proteome</keyword>
<dbReference type="InterPro" id="IPR051808">
    <property type="entry name" value="Type_IV_pilus_biogenesis"/>
</dbReference>
<accession>A0A517RHN1</accession>
<keyword evidence="3" id="KW-0732">Signal</keyword>
<evidence type="ECO:0000256" key="3">
    <source>
        <dbReference type="SAM" id="SignalP"/>
    </source>
</evidence>
<feature type="coiled-coil region" evidence="1">
    <location>
        <begin position="280"/>
        <end position="310"/>
    </location>
</feature>
<evidence type="ECO:0000313" key="5">
    <source>
        <dbReference type="Proteomes" id="UP000317171"/>
    </source>
</evidence>
<sequence precursor="true">MKQYLPIALLTLTLAGALSLAADPPKQSPTNAVRQNRTQDRTQQSTSPAQPPIQPAAYISQPQPQDLQKSVNELRKEVESLQRDIKGWRCFLEFKEGSSDEWQPLNASPAEQKIWKALKKGIALKIEKLPLSDVMRTLSKQIGINIVLDSRGLEEVGLNSQTPITDFEVEGIRLKSVLVLMLEPLDLGFTVREEAIVITSRTRAQGKRVVVSYPVADLAIPIPLAGPVPNDEKIPSAISPAIDFDSLIDIIQASVQPLSWETVGGSGSIRAHESTLSLVIRQSSQAHREIEDLLNQLRRLQDTQVSVESRFLFNLPEDIWKQLGIDFDSRKNVVKKNTKDQQRDNGPLGGIILTDQQVALLLEAAQNNERSNLIQAPKVTKKVTLWNGQTAGVTDYRVVGKQNPLKHSIYVQPVISADRREVRLNLRVSDLNSPEMETRTYVNTVPDGKTILIELVQRETNKTGIPITQKSSNAASRIFKNTNVPQARQFLLLRPRIIVQEEEEEPVSGFPN</sequence>
<protein>
    <recommendedName>
        <fullName evidence="6">NolW-like domain-containing protein</fullName>
    </recommendedName>
</protein>
<evidence type="ECO:0000256" key="2">
    <source>
        <dbReference type="SAM" id="MobiDB-lite"/>
    </source>
</evidence>
<organism evidence="4 5">
    <name type="scientific">Gimesia alba</name>
    <dbReference type="NCBI Taxonomy" id="2527973"/>
    <lineage>
        <taxon>Bacteria</taxon>
        <taxon>Pseudomonadati</taxon>
        <taxon>Planctomycetota</taxon>
        <taxon>Planctomycetia</taxon>
        <taxon>Planctomycetales</taxon>
        <taxon>Planctomycetaceae</taxon>
        <taxon>Gimesia</taxon>
    </lineage>
</organism>
<dbReference type="PANTHER" id="PTHR30604">
    <property type="entry name" value="PROTEIN TRANSPORT PROTEIN HOFQ"/>
    <property type="match status" value="1"/>
</dbReference>
<keyword evidence="1" id="KW-0175">Coiled coil</keyword>
<dbReference type="PANTHER" id="PTHR30604:SF1">
    <property type="entry name" value="DNA UTILIZATION PROTEIN HOFQ"/>
    <property type="match status" value="1"/>
</dbReference>
<dbReference type="RefSeq" id="WP_145218029.1">
    <property type="nucleotide sequence ID" value="NZ_CP036269.1"/>
</dbReference>
<evidence type="ECO:0008006" key="6">
    <source>
        <dbReference type="Google" id="ProtNLM"/>
    </source>
</evidence>
<evidence type="ECO:0000313" key="4">
    <source>
        <dbReference type="EMBL" id="QDT43386.1"/>
    </source>
</evidence>
<feature type="compositionally biased region" description="Low complexity" evidence="2">
    <location>
        <begin position="55"/>
        <end position="65"/>
    </location>
</feature>
<dbReference type="EMBL" id="CP036269">
    <property type="protein sequence ID" value="QDT43386.1"/>
    <property type="molecule type" value="Genomic_DNA"/>
</dbReference>
<name>A0A517RHN1_9PLAN</name>
<reference evidence="4 5" key="1">
    <citation type="submission" date="2019-02" db="EMBL/GenBank/DDBJ databases">
        <title>Deep-cultivation of Planctomycetes and their phenomic and genomic characterization uncovers novel biology.</title>
        <authorList>
            <person name="Wiegand S."/>
            <person name="Jogler M."/>
            <person name="Boedeker C."/>
            <person name="Pinto D."/>
            <person name="Vollmers J."/>
            <person name="Rivas-Marin E."/>
            <person name="Kohn T."/>
            <person name="Peeters S.H."/>
            <person name="Heuer A."/>
            <person name="Rast P."/>
            <person name="Oberbeckmann S."/>
            <person name="Bunk B."/>
            <person name="Jeske O."/>
            <person name="Meyerdierks A."/>
            <person name="Storesund J.E."/>
            <person name="Kallscheuer N."/>
            <person name="Luecker S."/>
            <person name="Lage O.M."/>
            <person name="Pohl T."/>
            <person name="Merkel B.J."/>
            <person name="Hornburger P."/>
            <person name="Mueller R.-W."/>
            <person name="Bruemmer F."/>
            <person name="Labrenz M."/>
            <person name="Spormann A.M."/>
            <person name="Op den Camp H."/>
            <person name="Overmann J."/>
            <person name="Amann R."/>
            <person name="Jetten M.S.M."/>
            <person name="Mascher T."/>
            <person name="Medema M.H."/>
            <person name="Devos D.P."/>
            <person name="Kaster A.-K."/>
            <person name="Ovreas L."/>
            <person name="Rohde M."/>
            <person name="Galperin M.Y."/>
            <person name="Jogler C."/>
        </authorList>
    </citation>
    <scope>NUCLEOTIDE SEQUENCE [LARGE SCALE GENOMIC DNA]</scope>
    <source>
        <strain evidence="4 5">Pan241w</strain>
    </source>
</reference>
<dbReference type="Proteomes" id="UP000317171">
    <property type="component" value="Chromosome"/>
</dbReference>